<evidence type="ECO:0000313" key="6">
    <source>
        <dbReference type="Proteomes" id="UP000637239"/>
    </source>
</evidence>
<dbReference type="PROSITE" id="PS50158">
    <property type="entry name" value="ZF_CCHC"/>
    <property type="match status" value="1"/>
</dbReference>
<dbReference type="RefSeq" id="XP_043139951.1">
    <property type="nucleotide sequence ID" value="XM_043282587.1"/>
</dbReference>
<keyword evidence="6" id="KW-1185">Reference proteome</keyword>
<organism evidence="5 6">
    <name type="scientific">Aspergillus chevalieri</name>
    <name type="common">Eurotium chevalieri</name>
    <dbReference type="NCBI Taxonomy" id="182096"/>
    <lineage>
        <taxon>Eukaryota</taxon>
        <taxon>Fungi</taxon>
        <taxon>Dikarya</taxon>
        <taxon>Ascomycota</taxon>
        <taxon>Pezizomycotina</taxon>
        <taxon>Eurotiomycetes</taxon>
        <taxon>Eurotiomycetidae</taxon>
        <taxon>Eurotiales</taxon>
        <taxon>Aspergillaceae</taxon>
        <taxon>Aspergillus</taxon>
        <taxon>Aspergillus subgen. Aspergillus</taxon>
    </lineage>
</organism>
<dbReference type="InterPro" id="IPR036875">
    <property type="entry name" value="Znf_CCHC_sf"/>
</dbReference>
<feature type="region of interest" description="Disordered" evidence="3">
    <location>
        <begin position="1"/>
        <end position="41"/>
    </location>
</feature>
<dbReference type="AlphaFoldDB" id="A0A7R7ZS79"/>
<dbReference type="SMART" id="SM00343">
    <property type="entry name" value="ZnF_C2HC"/>
    <property type="match status" value="1"/>
</dbReference>
<feature type="region of interest" description="Disordered" evidence="3">
    <location>
        <begin position="399"/>
        <end position="433"/>
    </location>
</feature>
<accession>A0A7R7ZS79</accession>
<dbReference type="GO" id="GO:0008270">
    <property type="term" value="F:zinc ion binding"/>
    <property type="evidence" value="ECO:0007669"/>
    <property type="project" value="UniProtKB-KW"/>
</dbReference>
<evidence type="ECO:0000313" key="5">
    <source>
        <dbReference type="EMBL" id="BCR91429.1"/>
    </source>
</evidence>
<evidence type="ECO:0000256" key="3">
    <source>
        <dbReference type="SAM" id="MobiDB-lite"/>
    </source>
</evidence>
<reference evidence="5" key="2">
    <citation type="submission" date="2021-02" db="EMBL/GenBank/DDBJ databases">
        <title>Aspergillus chevalieri M1 genome sequence.</title>
        <authorList>
            <person name="Kadooka C."/>
            <person name="Mori K."/>
            <person name="Futagami T."/>
        </authorList>
    </citation>
    <scope>NUCLEOTIDE SEQUENCE</scope>
    <source>
        <strain evidence="5">M1</strain>
    </source>
</reference>
<feature type="coiled-coil region" evidence="2">
    <location>
        <begin position="106"/>
        <end position="133"/>
    </location>
</feature>
<dbReference type="KEGG" id="ache:ACHE_70272A"/>
<evidence type="ECO:0000259" key="4">
    <source>
        <dbReference type="PROSITE" id="PS50158"/>
    </source>
</evidence>
<dbReference type="Proteomes" id="UP000637239">
    <property type="component" value="Chromosome 7"/>
</dbReference>
<feature type="domain" description="CCHC-type" evidence="4">
    <location>
        <begin position="391"/>
        <end position="405"/>
    </location>
</feature>
<dbReference type="SUPFAM" id="SSF57756">
    <property type="entry name" value="Retrovirus zinc finger-like domains"/>
    <property type="match status" value="1"/>
</dbReference>
<keyword evidence="1" id="KW-0863">Zinc-finger</keyword>
<keyword evidence="1" id="KW-0862">Zinc</keyword>
<evidence type="ECO:0000256" key="1">
    <source>
        <dbReference type="PROSITE-ProRule" id="PRU00047"/>
    </source>
</evidence>
<dbReference type="GO" id="GO:0003676">
    <property type="term" value="F:nucleic acid binding"/>
    <property type="evidence" value="ECO:0007669"/>
    <property type="project" value="InterPro"/>
</dbReference>
<feature type="region of interest" description="Disordered" evidence="3">
    <location>
        <begin position="343"/>
        <end position="379"/>
    </location>
</feature>
<sequence length="433" mass="49652">MPRPRNTVASTRANRNETNNDDTNRNEANTNTERENRQNPILIDGDENEEQRMMTLEEFLQYASEEPEWLYEKLQATHQRYDDSLDDHKVRLAEEELRGQTKDGEIALLRRETEEMKGQLQDIKKQLTDVTAERDAFGSQIARLVMDSASGRRASPMPINSKSTKIPDPPMLTDGKEPRFEDWLLLMSQKLTANADHFDTSQLRIAYVASRCDGKARKHITPRMRDDAINPYTDSKDMLNHLKTIYDDPNRVTTAKHQFRQLYMKNSDKFHDFFSEFLYLAAEAGVAEDDWKDELYTKLTTKLQELCISSSIGDGTFQEFSSAVSQTASRLEVINHQAQKNRTFTPNKDMSKGTSRTGTTFKKEPTPSQSTNSTTPRMGNAERDQLMKEGRCFHCQEHGHLARDCSTKTPTPELKELEQKAPENEQNDDAGKV</sequence>
<protein>
    <recommendedName>
        <fullName evidence="4">CCHC-type domain-containing protein</fullName>
    </recommendedName>
</protein>
<dbReference type="InterPro" id="IPR001878">
    <property type="entry name" value="Znf_CCHC"/>
</dbReference>
<dbReference type="EMBL" id="AP024422">
    <property type="protein sequence ID" value="BCR91429.1"/>
    <property type="molecule type" value="Genomic_DNA"/>
</dbReference>
<keyword evidence="2" id="KW-0175">Coiled coil</keyword>
<feature type="compositionally biased region" description="Low complexity" evidence="3">
    <location>
        <begin position="366"/>
        <end position="376"/>
    </location>
</feature>
<gene>
    <name evidence="5" type="ORF">ACHE_70272A</name>
</gene>
<feature type="compositionally biased region" description="Polar residues" evidence="3">
    <location>
        <begin position="343"/>
        <end position="360"/>
    </location>
</feature>
<dbReference type="GeneID" id="66985787"/>
<reference evidence="5" key="1">
    <citation type="submission" date="2021-01" db="EMBL/GenBank/DDBJ databases">
        <authorList>
            <consortium name="Aspergillus chevalieri M1 genome sequencing consortium"/>
            <person name="Kazuki M."/>
            <person name="Futagami T."/>
        </authorList>
    </citation>
    <scope>NUCLEOTIDE SEQUENCE</scope>
    <source>
        <strain evidence="5">M1</strain>
    </source>
</reference>
<feature type="region of interest" description="Disordered" evidence="3">
    <location>
        <begin position="150"/>
        <end position="173"/>
    </location>
</feature>
<name>A0A7R7ZS79_ASPCH</name>
<keyword evidence="1" id="KW-0479">Metal-binding</keyword>
<dbReference type="Gene3D" id="4.10.60.10">
    <property type="entry name" value="Zinc finger, CCHC-type"/>
    <property type="match status" value="1"/>
</dbReference>
<dbReference type="Pfam" id="PF00098">
    <property type="entry name" value="zf-CCHC"/>
    <property type="match status" value="1"/>
</dbReference>
<proteinExistence type="predicted"/>
<feature type="compositionally biased region" description="Basic and acidic residues" evidence="3">
    <location>
        <begin position="413"/>
        <end position="433"/>
    </location>
</feature>
<evidence type="ECO:0000256" key="2">
    <source>
        <dbReference type="SAM" id="Coils"/>
    </source>
</evidence>